<evidence type="ECO:0000313" key="2">
    <source>
        <dbReference type="EMBL" id="CAG5135218.1"/>
    </source>
</evidence>
<feature type="region of interest" description="Disordered" evidence="1">
    <location>
        <begin position="286"/>
        <end position="379"/>
    </location>
</feature>
<feature type="region of interest" description="Disordered" evidence="1">
    <location>
        <begin position="421"/>
        <end position="557"/>
    </location>
</feature>
<feature type="compositionally biased region" description="Low complexity" evidence="1">
    <location>
        <begin position="322"/>
        <end position="337"/>
    </location>
</feature>
<dbReference type="Proteomes" id="UP000678393">
    <property type="component" value="Unassembled WGS sequence"/>
</dbReference>
<dbReference type="AlphaFoldDB" id="A0A8S4A4H7"/>
<dbReference type="SUPFAM" id="SSF52540">
    <property type="entry name" value="P-loop containing nucleoside triphosphate hydrolases"/>
    <property type="match status" value="1"/>
</dbReference>
<feature type="compositionally biased region" description="Polar residues" evidence="1">
    <location>
        <begin position="473"/>
        <end position="504"/>
    </location>
</feature>
<dbReference type="EMBL" id="CAJHNH020008035">
    <property type="protein sequence ID" value="CAG5135218.1"/>
    <property type="molecule type" value="Genomic_DNA"/>
</dbReference>
<dbReference type="GO" id="GO:0005829">
    <property type="term" value="C:cytosol"/>
    <property type="evidence" value="ECO:0007669"/>
    <property type="project" value="TreeGrafter"/>
</dbReference>
<comment type="caution">
    <text evidence="2">The sequence shown here is derived from an EMBL/GenBank/DDBJ whole genome shotgun (WGS) entry which is preliminary data.</text>
</comment>
<sequence>MSLFKRLLNRGTEDAKSPGMPPGTQAVGVQLQRRFTRGVQYNMKIVIRGDNNVGKTCLFQRIQGQKFKEEYVPTEEIQVTSIQWNYNATNDVVKVEVWDVTDKGKKRRKMPGLKMDNSEIMDAEEPDLDSEPVDVYKGAHGVVFVFDITKQWTFTYVEREMEKVPSHLPVLILGNHRDMGHHRSVTEERARYFVEQCLADRHEGCGKIRYAESSMRNGFGLKYLYAFFNLPFLQLQRDRLLSQLETNTNDIVSTVEELVIHKDSEEQNYDMYLQFLAQQRRELQDKLSEDAASTQERPVTSAAMVGSSPINTSNCQMFTSQSHIVTSPSQSPSSGSHQVERSGESSQSLHQLEHTVPSARGSLPETSTPATTPQTESQGMGIFSRFFKKNRSVETSVSPPMTLNFSASEASQTVKNVDDFVPDADGVDSGFLDDSRELPGTEDESVNEMVTVPHDDLDSGDETASSAGGAITSKRQNTPSETLSNNTAADTTSRDSASLRSNGSDDVPGAATPAVRPHADLSSDEEVATTPTLTVSPVQNLATHKSITSPFPPSQKKTTLISAADVEVTDSDDEITKHPDQKLNTNKLMSKSLSRHAQKLVNSTSSHYDAADDFTQSKVKVTRNSEGIIPPGRREEALDASTTLKITKPTQEAVTDWSSQAVKK</sequence>
<feature type="non-terminal residue" evidence="2">
    <location>
        <position position="664"/>
    </location>
</feature>
<evidence type="ECO:0000256" key="1">
    <source>
        <dbReference type="SAM" id="MobiDB-lite"/>
    </source>
</evidence>
<dbReference type="PROSITE" id="PS51419">
    <property type="entry name" value="RAB"/>
    <property type="match status" value="1"/>
</dbReference>
<dbReference type="PRINTS" id="PR00449">
    <property type="entry name" value="RASTRNSFRMNG"/>
</dbReference>
<dbReference type="InterPro" id="IPR001806">
    <property type="entry name" value="Small_GTPase"/>
</dbReference>
<dbReference type="GO" id="GO:0005634">
    <property type="term" value="C:nucleus"/>
    <property type="evidence" value="ECO:0007669"/>
    <property type="project" value="TreeGrafter"/>
</dbReference>
<gene>
    <name evidence="2" type="ORF">CUNI_LOCUS20776</name>
</gene>
<keyword evidence="3" id="KW-1185">Reference proteome</keyword>
<reference evidence="2" key="1">
    <citation type="submission" date="2021-04" db="EMBL/GenBank/DDBJ databases">
        <authorList>
            <consortium name="Molecular Ecology Group"/>
        </authorList>
    </citation>
    <scope>NUCLEOTIDE SEQUENCE</scope>
</reference>
<evidence type="ECO:0000313" key="3">
    <source>
        <dbReference type="Proteomes" id="UP000678393"/>
    </source>
</evidence>
<name>A0A8S4A4H7_9EUPU</name>
<dbReference type="GO" id="GO:0003924">
    <property type="term" value="F:GTPase activity"/>
    <property type="evidence" value="ECO:0007669"/>
    <property type="project" value="InterPro"/>
</dbReference>
<dbReference type="InterPro" id="IPR040385">
    <property type="entry name" value="RABL6"/>
</dbReference>
<evidence type="ECO:0008006" key="4">
    <source>
        <dbReference type="Google" id="ProtNLM"/>
    </source>
</evidence>
<dbReference type="InterPro" id="IPR027417">
    <property type="entry name" value="P-loop_NTPase"/>
</dbReference>
<feature type="compositionally biased region" description="Polar residues" evidence="1">
    <location>
        <begin position="529"/>
        <end position="557"/>
    </location>
</feature>
<dbReference type="SMART" id="SM00174">
    <property type="entry name" value="RHO"/>
    <property type="match status" value="1"/>
</dbReference>
<dbReference type="Gene3D" id="3.40.50.300">
    <property type="entry name" value="P-loop containing nucleotide triphosphate hydrolases"/>
    <property type="match status" value="1"/>
</dbReference>
<dbReference type="OrthoDB" id="207081at2759"/>
<protein>
    <recommendedName>
        <fullName evidence="4">Rab-like protein 6</fullName>
    </recommendedName>
</protein>
<dbReference type="Pfam" id="PF00071">
    <property type="entry name" value="Ras"/>
    <property type="match status" value="1"/>
</dbReference>
<feature type="compositionally biased region" description="Polar residues" evidence="1">
    <location>
        <begin position="364"/>
        <end position="378"/>
    </location>
</feature>
<dbReference type="PANTHER" id="PTHR14932">
    <property type="entry name" value="RAS GTPASE-RELATED"/>
    <property type="match status" value="1"/>
</dbReference>
<accession>A0A8S4A4H7</accession>
<organism evidence="2 3">
    <name type="scientific">Candidula unifasciata</name>
    <dbReference type="NCBI Taxonomy" id="100452"/>
    <lineage>
        <taxon>Eukaryota</taxon>
        <taxon>Metazoa</taxon>
        <taxon>Spiralia</taxon>
        <taxon>Lophotrochozoa</taxon>
        <taxon>Mollusca</taxon>
        <taxon>Gastropoda</taxon>
        <taxon>Heterobranchia</taxon>
        <taxon>Euthyneura</taxon>
        <taxon>Panpulmonata</taxon>
        <taxon>Eupulmonata</taxon>
        <taxon>Stylommatophora</taxon>
        <taxon>Helicina</taxon>
        <taxon>Helicoidea</taxon>
        <taxon>Geomitridae</taxon>
        <taxon>Candidula</taxon>
    </lineage>
</organism>
<dbReference type="Pfam" id="PF08477">
    <property type="entry name" value="Roc"/>
    <property type="match status" value="1"/>
</dbReference>
<feature type="compositionally biased region" description="Polar residues" evidence="1">
    <location>
        <begin position="308"/>
        <end position="321"/>
    </location>
</feature>
<dbReference type="SMART" id="SM00175">
    <property type="entry name" value="RAB"/>
    <property type="match status" value="1"/>
</dbReference>
<proteinExistence type="predicted"/>
<dbReference type="PANTHER" id="PTHR14932:SF1">
    <property type="entry name" value="RAB-LIKE PROTEIN 6"/>
    <property type="match status" value="1"/>
</dbReference>
<dbReference type="GO" id="GO:0005525">
    <property type="term" value="F:GTP binding"/>
    <property type="evidence" value="ECO:0007669"/>
    <property type="project" value="InterPro"/>
</dbReference>